<dbReference type="AlphaFoldDB" id="A0A1R2BPC7"/>
<name>A0A1R2BPC7_9CILI</name>
<sequence length="237" mass="27427">MSMSMSLPPISPSSRISYQIKYPPPKKVKFKTSLNIKVFNPLIPFKSKLKKQIFDARVSKAQKIMSPLSPPSLKNSMFSISRISPILPNIKPIHKRKNNTFLKQKYIDFLEKGRHSEFSADHDYFQEIVESQKNITDKFHVNDTIENKANFDTIKDVKISAPEVYISVNKPKFSKYSSLVMPFPRGIEKTMITKNSKKLTKGENDIDFGFPAKFVNQSLQTDTNSYEFDHWEFDYNA</sequence>
<organism evidence="1 2">
    <name type="scientific">Stentor coeruleus</name>
    <dbReference type="NCBI Taxonomy" id="5963"/>
    <lineage>
        <taxon>Eukaryota</taxon>
        <taxon>Sar</taxon>
        <taxon>Alveolata</taxon>
        <taxon>Ciliophora</taxon>
        <taxon>Postciliodesmatophora</taxon>
        <taxon>Heterotrichea</taxon>
        <taxon>Heterotrichida</taxon>
        <taxon>Stentoridae</taxon>
        <taxon>Stentor</taxon>
    </lineage>
</organism>
<accession>A0A1R2BPC7</accession>
<reference evidence="1 2" key="1">
    <citation type="submission" date="2016-11" db="EMBL/GenBank/DDBJ databases">
        <title>The macronuclear genome of Stentor coeruleus: a giant cell with tiny introns.</title>
        <authorList>
            <person name="Slabodnick M."/>
            <person name="Ruby J.G."/>
            <person name="Reiff S.B."/>
            <person name="Swart E.C."/>
            <person name="Gosai S."/>
            <person name="Prabakaran S."/>
            <person name="Witkowska E."/>
            <person name="Larue G.E."/>
            <person name="Fisher S."/>
            <person name="Freeman R.M."/>
            <person name="Gunawardena J."/>
            <person name="Chu W."/>
            <person name="Stover N.A."/>
            <person name="Gregory B.D."/>
            <person name="Nowacki M."/>
            <person name="Derisi J."/>
            <person name="Roy S.W."/>
            <person name="Marshall W.F."/>
            <person name="Sood P."/>
        </authorList>
    </citation>
    <scope>NUCLEOTIDE SEQUENCE [LARGE SCALE GENOMIC DNA]</scope>
    <source>
        <strain evidence="1">WM001</strain>
    </source>
</reference>
<evidence type="ECO:0000313" key="1">
    <source>
        <dbReference type="EMBL" id="OMJ78652.1"/>
    </source>
</evidence>
<protein>
    <submittedName>
        <fullName evidence="1">Uncharacterized protein</fullName>
    </submittedName>
</protein>
<keyword evidence="2" id="KW-1185">Reference proteome</keyword>
<proteinExistence type="predicted"/>
<dbReference type="Proteomes" id="UP000187209">
    <property type="component" value="Unassembled WGS sequence"/>
</dbReference>
<gene>
    <name evidence="1" type="ORF">SteCoe_21494</name>
</gene>
<comment type="caution">
    <text evidence="1">The sequence shown here is derived from an EMBL/GenBank/DDBJ whole genome shotgun (WGS) entry which is preliminary data.</text>
</comment>
<dbReference type="EMBL" id="MPUH01000511">
    <property type="protein sequence ID" value="OMJ78652.1"/>
    <property type="molecule type" value="Genomic_DNA"/>
</dbReference>
<evidence type="ECO:0000313" key="2">
    <source>
        <dbReference type="Proteomes" id="UP000187209"/>
    </source>
</evidence>